<dbReference type="Pfam" id="PF07983">
    <property type="entry name" value="X8"/>
    <property type="match status" value="1"/>
</dbReference>
<protein>
    <submittedName>
        <fullName evidence="10">Glucan endo-1,3-beta-glucosidase 4-like protein</fullName>
    </submittedName>
</protein>
<reference evidence="10 11" key="1">
    <citation type="journal article" date="2019" name="Nat. Plants">
        <title>Stout camphor tree genome fills gaps in understanding of flowering plant genome evolution.</title>
        <authorList>
            <person name="Chaw S.M."/>
            <person name="Liu Y.C."/>
            <person name="Wu Y.W."/>
            <person name="Wang H.Y."/>
            <person name="Lin C.I."/>
            <person name="Wu C.S."/>
            <person name="Ke H.M."/>
            <person name="Chang L.Y."/>
            <person name="Hsu C.Y."/>
            <person name="Yang H.T."/>
            <person name="Sudianto E."/>
            <person name="Hsu M.H."/>
            <person name="Wu K.P."/>
            <person name="Wang L.N."/>
            <person name="Leebens-Mack J.H."/>
            <person name="Tsai I.J."/>
        </authorList>
    </citation>
    <scope>NUCLEOTIDE SEQUENCE [LARGE SCALE GENOMIC DNA]</scope>
    <source>
        <strain evidence="11">cv. Chaw 1501</strain>
        <tissue evidence="10">Young leaves</tissue>
    </source>
</reference>
<dbReference type="PANTHER" id="PTHR31044">
    <property type="entry name" value="BETA-1,3 GLUCANASE"/>
    <property type="match status" value="1"/>
</dbReference>
<dbReference type="InterPro" id="IPR044788">
    <property type="entry name" value="X8_dom_prot"/>
</dbReference>
<keyword evidence="4" id="KW-0732">Signal</keyword>
<dbReference type="Proteomes" id="UP000283530">
    <property type="component" value="Unassembled WGS sequence"/>
</dbReference>
<dbReference type="Gene3D" id="1.20.58.1040">
    <property type="match status" value="1"/>
</dbReference>
<keyword evidence="7" id="KW-0325">Glycoprotein</keyword>
<accession>A0A443N2S7</accession>
<proteinExistence type="predicted"/>
<evidence type="ECO:0000256" key="6">
    <source>
        <dbReference type="ARBA" id="ARBA00023157"/>
    </source>
</evidence>
<feature type="domain" description="X8" evidence="9">
    <location>
        <begin position="80"/>
        <end position="163"/>
    </location>
</feature>
<dbReference type="EMBL" id="QPKB01000001">
    <property type="protein sequence ID" value="RWR72819.1"/>
    <property type="molecule type" value="Genomic_DNA"/>
</dbReference>
<dbReference type="AlphaFoldDB" id="A0A443N2S7"/>
<evidence type="ECO:0000256" key="1">
    <source>
        <dbReference type="ARBA" id="ARBA00004609"/>
    </source>
</evidence>
<dbReference type="GO" id="GO:0009506">
    <property type="term" value="C:plasmodesma"/>
    <property type="evidence" value="ECO:0007669"/>
    <property type="project" value="UniProtKB-ARBA"/>
</dbReference>
<dbReference type="OrthoDB" id="417697at2759"/>
<dbReference type="GO" id="GO:0098552">
    <property type="term" value="C:side of membrane"/>
    <property type="evidence" value="ECO:0007669"/>
    <property type="project" value="UniProtKB-KW"/>
</dbReference>
<evidence type="ECO:0000256" key="3">
    <source>
        <dbReference type="ARBA" id="ARBA00022622"/>
    </source>
</evidence>
<gene>
    <name evidence="10" type="ORF">CKAN_00106100</name>
</gene>
<keyword evidence="5" id="KW-0472">Membrane</keyword>
<name>A0A443N2S7_9MAGN</name>
<organism evidence="10 11">
    <name type="scientific">Cinnamomum micranthum f. kanehirae</name>
    <dbReference type="NCBI Taxonomy" id="337451"/>
    <lineage>
        <taxon>Eukaryota</taxon>
        <taxon>Viridiplantae</taxon>
        <taxon>Streptophyta</taxon>
        <taxon>Embryophyta</taxon>
        <taxon>Tracheophyta</taxon>
        <taxon>Spermatophyta</taxon>
        <taxon>Magnoliopsida</taxon>
        <taxon>Magnoliidae</taxon>
        <taxon>Laurales</taxon>
        <taxon>Lauraceae</taxon>
        <taxon>Cinnamomum</taxon>
    </lineage>
</organism>
<feature type="compositionally biased region" description="Basic and acidic residues" evidence="8">
    <location>
        <begin position="16"/>
        <end position="29"/>
    </location>
</feature>
<dbReference type="FunFam" id="1.20.58.1040:FF:000001">
    <property type="entry name" value="Glucan endo-1,3-beta-glucosidase 4"/>
    <property type="match status" value="1"/>
</dbReference>
<evidence type="ECO:0000256" key="4">
    <source>
        <dbReference type="ARBA" id="ARBA00022729"/>
    </source>
</evidence>
<evidence type="ECO:0000313" key="11">
    <source>
        <dbReference type="Proteomes" id="UP000283530"/>
    </source>
</evidence>
<sequence>MHAEPINHSNVKKNSNQREKNCKKSQEEKYGISSVKHYALSVPFNDNSSEISPKEKHFLSEGSAKFFSSVDKENKKVVKQWCIANERFPAEDLQKHLDWACSSGVANCKAIQENQPCYLPNTVKDHASYAFNSYWQNSKKQGATCDFHGAAVLTEKDPSKEIPPI</sequence>
<evidence type="ECO:0000256" key="7">
    <source>
        <dbReference type="ARBA" id="ARBA00023180"/>
    </source>
</evidence>
<dbReference type="InterPro" id="IPR012946">
    <property type="entry name" value="X8"/>
</dbReference>
<keyword evidence="11" id="KW-1185">Reference proteome</keyword>
<evidence type="ECO:0000256" key="8">
    <source>
        <dbReference type="SAM" id="MobiDB-lite"/>
    </source>
</evidence>
<feature type="region of interest" description="Disordered" evidence="8">
    <location>
        <begin position="1"/>
        <end position="29"/>
    </location>
</feature>
<keyword evidence="6" id="KW-1015">Disulfide bond</keyword>
<comment type="subcellular location">
    <subcellularLocation>
        <location evidence="1">Cell membrane</location>
        <topology evidence="1">Lipid-anchor</topology>
        <topology evidence="1">GPI-anchor</topology>
    </subcellularLocation>
</comment>
<dbReference type="GO" id="GO:0005886">
    <property type="term" value="C:plasma membrane"/>
    <property type="evidence" value="ECO:0007669"/>
    <property type="project" value="UniProtKB-SubCell"/>
</dbReference>
<keyword evidence="2" id="KW-1003">Cell membrane</keyword>
<evidence type="ECO:0000259" key="9">
    <source>
        <dbReference type="SMART" id="SM00768"/>
    </source>
</evidence>
<keyword evidence="3" id="KW-0336">GPI-anchor</keyword>
<dbReference type="SMART" id="SM00768">
    <property type="entry name" value="X8"/>
    <property type="match status" value="1"/>
</dbReference>
<comment type="caution">
    <text evidence="10">The sequence shown here is derived from an EMBL/GenBank/DDBJ whole genome shotgun (WGS) entry which is preliminary data.</text>
</comment>
<evidence type="ECO:0000313" key="10">
    <source>
        <dbReference type="EMBL" id="RWR72819.1"/>
    </source>
</evidence>
<evidence type="ECO:0000256" key="5">
    <source>
        <dbReference type="ARBA" id="ARBA00023136"/>
    </source>
</evidence>
<keyword evidence="3" id="KW-0449">Lipoprotein</keyword>
<dbReference type="PANTHER" id="PTHR31044:SF35">
    <property type="entry name" value="GLUCAN ENDO-1,3-BETA-GLUCOSIDASE 4-LIKE"/>
    <property type="match status" value="1"/>
</dbReference>
<evidence type="ECO:0000256" key="2">
    <source>
        <dbReference type="ARBA" id="ARBA00022475"/>
    </source>
</evidence>